<proteinExistence type="predicted"/>
<feature type="transmembrane region" description="Helical" evidence="1">
    <location>
        <begin position="7"/>
        <end position="25"/>
    </location>
</feature>
<comment type="caution">
    <text evidence="2">The sequence shown here is derived from an EMBL/GenBank/DDBJ whole genome shotgun (WGS) entry which is preliminary data.</text>
</comment>
<dbReference type="EMBL" id="JAHLQO010000001">
    <property type="protein sequence ID" value="MBU5668618.1"/>
    <property type="molecule type" value="Genomic_DNA"/>
</dbReference>
<keyword evidence="1" id="KW-0472">Membrane</keyword>
<dbReference type="Proteomes" id="UP000783742">
    <property type="component" value="Unassembled WGS sequence"/>
</dbReference>
<organism evidence="2 3">
    <name type="scientific">Peptoniphilus ovalis</name>
    <dbReference type="NCBI Taxonomy" id="2841503"/>
    <lineage>
        <taxon>Bacteria</taxon>
        <taxon>Bacillati</taxon>
        <taxon>Bacillota</taxon>
        <taxon>Tissierellia</taxon>
        <taxon>Tissierellales</taxon>
        <taxon>Peptoniphilaceae</taxon>
        <taxon>Peptoniphilus</taxon>
    </lineage>
</organism>
<reference evidence="2 3" key="1">
    <citation type="submission" date="2021-06" db="EMBL/GenBank/DDBJ databases">
        <authorList>
            <person name="Sun Q."/>
            <person name="Li D."/>
        </authorList>
    </citation>
    <scope>NUCLEOTIDE SEQUENCE [LARGE SCALE GENOMIC DNA]</scope>
    <source>
        <strain evidence="2 3">MSJ-1</strain>
    </source>
</reference>
<accession>A0ABS6FEK5</accession>
<feature type="transmembrane region" description="Helical" evidence="1">
    <location>
        <begin position="37"/>
        <end position="60"/>
    </location>
</feature>
<evidence type="ECO:0000313" key="3">
    <source>
        <dbReference type="Proteomes" id="UP000783742"/>
    </source>
</evidence>
<dbReference type="RefSeq" id="WP_216548445.1">
    <property type="nucleotide sequence ID" value="NZ_JAHLQO010000001.1"/>
</dbReference>
<gene>
    <name evidence="2" type="ORF">KQI68_02060</name>
</gene>
<name>A0ABS6FEK5_9FIRM</name>
<keyword evidence="3" id="KW-1185">Reference proteome</keyword>
<evidence type="ECO:0000256" key="1">
    <source>
        <dbReference type="SAM" id="Phobius"/>
    </source>
</evidence>
<protein>
    <submittedName>
        <fullName evidence="2">Uncharacterized protein</fullName>
    </submittedName>
</protein>
<sequence length="63" mass="7306">MKKFFKILIFLLIALNIVITISAYINKSPYNSMPWYSLPVLLFKISVVVLIVLIIVYKFIGNK</sequence>
<keyword evidence="1" id="KW-1133">Transmembrane helix</keyword>
<keyword evidence="1" id="KW-0812">Transmembrane</keyword>
<evidence type="ECO:0000313" key="2">
    <source>
        <dbReference type="EMBL" id="MBU5668618.1"/>
    </source>
</evidence>